<dbReference type="AlphaFoldDB" id="V6HZD1"/>
<evidence type="ECO:0000313" key="1">
    <source>
        <dbReference type="EMBL" id="EQA62392.1"/>
    </source>
</evidence>
<dbReference type="OrthoDB" id="345146at2"/>
<gene>
    <name evidence="1" type="ORF">LEP1GSC062_3473</name>
</gene>
<dbReference type="EMBL" id="AHMT02000034">
    <property type="protein sequence ID" value="EQA62392.1"/>
    <property type="molecule type" value="Genomic_DNA"/>
</dbReference>
<sequence length="159" mass="18981">MWNFKKTALYVFILLPFLSCAKKESFRKLERPGKDKGILYVIRPIQPTLAAWSYDFRLEKYKGHFKTKGENQFISRFRLSNGEYFTQELEEGFYLLSIPSKTGVEKILRIEKGKRIFFRFVIFNEKEISIPDFFIKDITETEALDDLLESEHLKKSFRE</sequence>
<dbReference type="RefSeq" id="WP_020984337.1">
    <property type="nucleotide sequence ID" value="NZ_AHMT02000034.1"/>
</dbReference>
<dbReference type="Proteomes" id="UP000018747">
    <property type="component" value="Unassembled WGS sequence"/>
</dbReference>
<comment type="caution">
    <text evidence="1">The sequence shown here is derived from an EMBL/GenBank/DDBJ whole genome shotgun (WGS) entry which is preliminary data.</text>
</comment>
<evidence type="ECO:0000313" key="2">
    <source>
        <dbReference type="Proteomes" id="UP000018747"/>
    </source>
</evidence>
<name>V6HZD1_9LEPT</name>
<keyword evidence="2" id="KW-1185">Reference proteome</keyword>
<dbReference type="STRING" id="100053.GCA_002009845_01464"/>
<proteinExistence type="predicted"/>
<reference evidence="1" key="1">
    <citation type="submission" date="2013-05" db="EMBL/GenBank/DDBJ databases">
        <authorList>
            <person name="Harkins D.M."/>
            <person name="Durkin A.S."/>
            <person name="Brinkac L.M."/>
            <person name="Haft D.H."/>
            <person name="Selengut J.D."/>
            <person name="Sanka R."/>
            <person name="DePew J."/>
            <person name="Purushe J."/>
            <person name="Hartskeerl R.A."/>
            <person name="Ahmed A."/>
            <person name="van der Linden H."/>
            <person name="Goris M.G.A."/>
            <person name="Vinetz J.M."/>
            <person name="Sutton G.G."/>
            <person name="Nierman W.C."/>
            <person name="Fouts D.E."/>
        </authorList>
    </citation>
    <scope>NUCLEOTIDE SEQUENCE [LARGE SCALE GENOMIC DNA]</scope>
    <source>
        <strain evidence="1">L 60</strain>
    </source>
</reference>
<protein>
    <submittedName>
        <fullName evidence="1">Uncharacterized protein</fullName>
    </submittedName>
</protein>
<accession>V6HZD1</accession>
<organism evidence="1 2">
    <name type="scientific">Leptospira alexanderi serovar Manhao 3 str. L 60</name>
    <dbReference type="NCBI Taxonomy" id="1049759"/>
    <lineage>
        <taxon>Bacteria</taxon>
        <taxon>Pseudomonadati</taxon>
        <taxon>Spirochaetota</taxon>
        <taxon>Spirochaetia</taxon>
        <taxon>Leptospirales</taxon>
        <taxon>Leptospiraceae</taxon>
        <taxon>Leptospira</taxon>
    </lineage>
</organism>